<proteinExistence type="predicted"/>
<feature type="chain" id="PRO_5047054977" evidence="1">
    <location>
        <begin position="20"/>
        <end position="136"/>
    </location>
</feature>
<organism evidence="2 3">
    <name type="scientific">Fluctibacter halophilus</name>
    <dbReference type="NCBI Taxonomy" id="226011"/>
    <lineage>
        <taxon>Bacteria</taxon>
        <taxon>Pseudomonadati</taxon>
        <taxon>Pseudomonadota</taxon>
        <taxon>Gammaproteobacteria</taxon>
        <taxon>Alteromonadales</taxon>
        <taxon>Alteromonadaceae</taxon>
        <taxon>Fluctibacter</taxon>
    </lineage>
</organism>
<keyword evidence="1" id="KW-0732">Signal</keyword>
<reference evidence="2 3" key="1">
    <citation type="submission" date="2021-10" db="EMBL/GenBank/DDBJ databases">
        <title>Draft genome of Aestuariibacter halophilus JC2043.</title>
        <authorList>
            <person name="Emsley S.A."/>
            <person name="Pfannmuller K.M."/>
            <person name="Ushijima B."/>
            <person name="Saw J.H."/>
            <person name="Videau P."/>
        </authorList>
    </citation>
    <scope>NUCLEOTIDE SEQUENCE [LARGE SCALE GENOMIC DNA]</scope>
    <source>
        <strain evidence="2 3">JC2043</strain>
    </source>
</reference>
<gene>
    <name evidence="2" type="ORF">LJ739_02845</name>
</gene>
<comment type="caution">
    <text evidence="2">The sequence shown here is derived from an EMBL/GenBank/DDBJ whole genome shotgun (WGS) entry which is preliminary data.</text>
</comment>
<evidence type="ECO:0000313" key="3">
    <source>
        <dbReference type="Proteomes" id="UP001520878"/>
    </source>
</evidence>
<dbReference type="RefSeq" id="WP_229157090.1">
    <property type="nucleotide sequence ID" value="NZ_JAJEWP010000001.1"/>
</dbReference>
<protein>
    <submittedName>
        <fullName evidence="2">Phosphate ABC transporter substrate-binding protein</fullName>
    </submittedName>
</protein>
<sequence length="136" mass="14386">MKTLLVMMACLLCASPAFAGYVVIVNAGNGAEVSMSDVKKIYLGKKGAFSNGENAIPITLSEGDAVRGQFNDGVLNKNEGQYVAYWSKMVFTGNGVPPREVATMQEVKDLVAKNPSTIGFIDESLVDGSVKVVGSF</sequence>
<evidence type="ECO:0000313" key="2">
    <source>
        <dbReference type="EMBL" id="MCC2615181.1"/>
    </source>
</evidence>
<feature type="signal peptide" evidence="1">
    <location>
        <begin position="1"/>
        <end position="19"/>
    </location>
</feature>
<dbReference type="SUPFAM" id="SSF53850">
    <property type="entry name" value="Periplasmic binding protein-like II"/>
    <property type="match status" value="1"/>
</dbReference>
<dbReference type="Proteomes" id="UP001520878">
    <property type="component" value="Unassembled WGS sequence"/>
</dbReference>
<dbReference type="EMBL" id="JAJEWP010000001">
    <property type="protein sequence ID" value="MCC2615181.1"/>
    <property type="molecule type" value="Genomic_DNA"/>
</dbReference>
<dbReference type="Gene3D" id="3.40.190.10">
    <property type="entry name" value="Periplasmic binding protein-like II"/>
    <property type="match status" value="1"/>
</dbReference>
<keyword evidence="3" id="KW-1185">Reference proteome</keyword>
<accession>A0ABS8G7H0</accession>
<name>A0ABS8G7H0_9ALTE</name>
<evidence type="ECO:0000256" key="1">
    <source>
        <dbReference type="SAM" id="SignalP"/>
    </source>
</evidence>